<dbReference type="RefSeq" id="WP_235904716.1">
    <property type="nucleotide sequence ID" value="NZ_BKCG01000007.1"/>
</dbReference>
<feature type="signal peptide" evidence="1">
    <location>
        <begin position="1"/>
        <end position="18"/>
    </location>
</feature>
<sequence>MKYLLIFAIALTFSSCNSQTNPETTIEKEAIILRKKSITDADKAAILKVMKDQEIAWSKNDLEGFMQGYIKSDSLKFYGKSGLTKGWQQTLDNYKKGYPTKEHSGTLTFNVNDISPIESGSYWVMGEYFLSRKVGDANGVFMIIFKKIDGEWKIVADMSCG</sequence>
<gene>
    <name evidence="2" type="ORF">ULMA_25430</name>
</gene>
<feature type="chain" id="PRO_5023901735" description="DUF4440 domain-containing protein" evidence="1">
    <location>
        <begin position="19"/>
        <end position="161"/>
    </location>
</feature>
<dbReference type="SUPFAM" id="SSF54427">
    <property type="entry name" value="NTF2-like"/>
    <property type="match status" value="1"/>
</dbReference>
<reference evidence="2 3" key="1">
    <citation type="submission" date="2019-08" db="EMBL/GenBank/DDBJ databases">
        <title>Draft genome sequence of Ulvibacter marinus type strain NBRC 109484.</title>
        <authorList>
            <person name="Kawano K."/>
            <person name="Ushijima N."/>
            <person name="Kihara M."/>
            <person name="Itoh H."/>
        </authorList>
    </citation>
    <scope>NUCLEOTIDE SEQUENCE [LARGE SCALE GENOMIC DNA]</scope>
    <source>
        <strain evidence="2 3">NBRC 109484</strain>
    </source>
</reference>
<evidence type="ECO:0000313" key="3">
    <source>
        <dbReference type="Proteomes" id="UP000326509"/>
    </source>
</evidence>
<comment type="caution">
    <text evidence="2">The sequence shown here is derived from an EMBL/GenBank/DDBJ whole genome shotgun (WGS) entry which is preliminary data.</text>
</comment>
<dbReference type="PROSITE" id="PS51257">
    <property type="entry name" value="PROKAR_LIPOPROTEIN"/>
    <property type="match status" value="1"/>
</dbReference>
<evidence type="ECO:0008006" key="4">
    <source>
        <dbReference type="Google" id="ProtNLM"/>
    </source>
</evidence>
<keyword evidence="1" id="KW-0732">Signal</keyword>
<evidence type="ECO:0000313" key="2">
    <source>
        <dbReference type="EMBL" id="GER60435.1"/>
    </source>
</evidence>
<dbReference type="InterPro" id="IPR032710">
    <property type="entry name" value="NTF2-like_dom_sf"/>
</dbReference>
<evidence type="ECO:0000256" key="1">
    <source>
        <dbReference type="SAM" id="SignalP"/>
    </source>
</evidence>
<protein>
    <recommendedName>
        <fullName evidence="4">DUF4440 domain-containing protein</fullName>
    </recommendedName>
</protein>
<accession>A0A5J4IRD1</accession>
<dbReference type="AlphaFoldDB" id="A0A5J4IRD1"/>
<proteinExistence type="predicted"/>
<dbReference type="Gene3D" id="3.10.450.50">
    <property type="match status" value="1"/>
</dbReference>
<dbReference type="EMBL" id="BKCG01000007">
    <property type="protein sequence ID" value="GER60435.1"/>
    <property type="molecule type" value="Genomic_DNA"/>
</dbReference>
<dbReference type="Proteomes" id="UP000326509">
    <property type="component" value="Unassembled WGS sequence"/>
</dbReference>
<keyword evidence="3" id="KW-1185">Reference proteome</keyword>
<organism evidence="2 3">
    <name type="scientific">Patiriisocius marinus</name>
    <dbReference type="NCBI Taxonomy" id="1397112"/>
    <lineage>
        <taxon>Bacteria</taxon>
        <taxon>Pseudomonadati</taxon>
        <taxon>Bacteroidota</taxon>
        <taxon>Flavobacteriia</taxon>
        <taxon>Flavobacteriales</taxon>
        <taxon>Flavobacteriaceae</taxon>
        <taxon>Patiriisocius</taxon>
    </lineage>
</organism>
<name>A0A5J4IRD1_9FLAO</name>